<evidence type="ECO:0000259" key="1">
    <source>
        <dbReference type="Pfam" id="PF12728"/>
    </source>
</evidence>
<dbReference type="SUPFAM" id="SSF46955">
    <property type="entry name" value="Putative DNA-binding domain"/>
    <property type="match status" value="1"/>
</dbReference>
<feature type="domain" description="Helix-turn-helix" evidence="1">
    <location>
        <begin position="41"/>
        <end position="85"/>
    </location>
</feature>
<dbReference type="RefSeq" id="WP_183478122.1">
    <property type="nucleotide sequence ID" value="NZ_JACIFO010000010.1"/>
</dbReference>
<name>A0A840ENS1_9FLAO</name>
<comment type="caution">
    <text evidence="2">The sequence shown here is derived from an EMBL/GenBank/DDBJ whole genome shotgun (WGS) entry which is preliminary data.</text>
</comment>
<reference evidence="2 3" key="1">
    <citation type="submission" date="2020-08" db="EMBL/GenBank/DDBJ databases">
        <title>Genomic Encyclopedia of Type Strains, Phase IV (KMG-IV): sequencing the most valuable type-strain genomes for metagenomic binning, comparative biology and taxonomic classification.</title>
        <authorList>
            <person name="Goeker M."/>
        </authorList>
    </citation>
    <scope>NUCLEOTIDE SEQUENCE [LARGE SCALE GENOMIC DNA]</scope>
    <source>
        <strain evidence="2 3">DSM 29568</strain>
    </source>
</reference>
<evidence type="ECO:0000313" key="3">
    <source>
        <dbReference type="Proteomes" id="UP000553034"/>
    </source>
</evidence>
<dbReference type="Gene3D" id="1.10.1660.10">
    <property type="match status" value="1"/>
</dbReference>
<keyword evidence="3" id="KW-1185">Reference proteome</keyword>
<protein>
    <submittedName>
        <fullName evidence="2">Transcriptional regulator with PAS, ATPase and Fis domain</fullName>
    </submittedName>
</protein>
<evidence type="ECO:0000313" key="2">
    <source>
        <dbReference type="EMBL" id="MBB4119778.1"/>
    </source>
</evidence>
<dbReference type="AlphaFoldDB" id="A0A840ENS1"/>
<dbReference type="EMBL" id="JACIFO010000010">
    <property type="protein sequence ID" value="MBB4119778.1"/>
    <property type="molecule type" value="Genomic_DNA"/>
</dbReference>
<accession>A0A840ENS1</accession>
<proteinExistence type="predicted"/>
<sequence>MEALQILGVSPQQFQEDLINGLKAQLEELKRNFIPQQSDEYLTREQTAKLLNIDLSTLWHWKKKGILIPYGVGNRVYYRRSDIDKAMVQLK</sequence>
<dbReference type="Proteomes" id="UP000553034">
    <property type="component" value="Unassembled WGS sequence"/>
</dbReference>
<gene>
    <name evidence="2" type="ORF">GGR32_002084</name>
</gene>
<dbReference type="Pfam" id="PF12728">
    <property type="entry name" value="HTH_17"/>
    <property type="match status" value="1"/>
</dbReference>
<dbReference type="InterPro" id="IPR041657">
    <property type="entry name" value="HTH_17"/>
</dbReference>
<organism evidence="2 3">
    <name type="scientific">Mesonia hippocampi</name>
    <dbReference type="NCBI Taxonomy" id="1628250"/>
    <lineage>
        <taxon>Bacteria</taxon>
        <taxon>Pseudomonadati</taxon>
        <taxon>Bacteroidota</taxon>
        <taxon>Flavobacteriia</taxon>
        <taxon>Flavobacteriales</taxon>
        <taxon>Flavobacteriaceae</taxon>
        <taxon>Mesonia</taxon>
    </lineage>
</organism>
<dbReference type="InterPro" id="IPR009061">
    <property type="entry name" value="DNA-bd_dom_put_sf"/>
</dbReference>